<keyword evidence="5" id="KW-0456">Lyase</keyword>
<dbReference type="InterPro" id="IPR033697">
    <property type="entry name" value="Ribonuclease_T2_eukaryotic"/>
</dbReference>
<dbReference type="PANTHER" id="PTHR11240:SF22">
    <property type="entry name" value="RIBONUCLEASE T2"/>
    <property type="match status" value="1"/>
</dbReference>
<evidence type="ECO:0000256" key="2">
    <source>
        <dbReference type="ARBA" id="ARBA00023157"/>
    </source>
</evidence>
<feature type="signal peptide" evidence="4">
    <location>
        <begin position="1"/>
        <end position="27"/>
    </location>
</feature>
<organism evidence="5 6">
    <name type="scientific">Fusarium torreyae</name>
    <dbReference type="NCBI Taxonomy" id="1237075"/>
    <lineage>
        <taxon>Eukaryota</taxon>
        <taxon>Fungi</taxon>
        <taxon>Dikarya</taxon>
        <taxon>Ascomycota</taxon>
        <taxon>Pezizomycotina</taxon>
        <taxon>Sordariomycetes</taxon>
        <taxon>Hypocreomycetidae</taxon>
        <taxon>Hypocreales</taxon>
        <taxon>Nectriaceae</taxon>
        <taxon>Fusarium</taxon>
    </lineage>
</organism>
<evidence type="ECO:0000256" key="4">
    <source>
        <dbReference type="SAM" id="SignalP"/>
    </source>
</evidence>
<evidence type="ECO:0000256" key="3">
    <source>
        <dbReference type="RuleBase" id="RU004328"/>
    </source>
</evidence>
<comment type="similarity">
    <text evidence="1 3">Belongs to the RNase T2 family.</text>
</comment>
<dbReference type="Gene3D" id="3.90.730.10">
    <property type="entry name" value="Ribonuclease T2-like"/>
    <property type="match status" value="1"/>
</dbReference>
<dbReference type="Proteomes" id="UP001152049">
    <property type="component" value="Unassembled WGS sequence"/>
</dbReference>
<dbReference type="SUPFAM" id="SSF55895">
    <property type="entry name" value="Ribonuclease Rh-like"/>
    <property type="match status" value="1"/>
</dbReference>
<evidence type="ECO:0000256" key="1">
    <source>
        <dbReference type="ARBA" id="ARBA00007469"/>
    </source>
</evidence>
<keyword evidence="4" id="KW-0732">Signal</keyword>
<evidence type="ECO:0000313" key="5">
    <source>
        <dbReference type="EMBL" id="KAJ4260460.1"/>
    </source>
</evidence>
<dbReference type="GO" id="GO:0006401">
    <property type="term" value="P:RNA catabolic process"/>
    <property type="evidence" value="ECO:0007669"/>
    <property type="project" value="TreeGrafter"/>
</dbReference>
<comment type="caution">
    <text evidence="5">The sequence shown here is derived from an EMBL/GenBank/DDBJ whole genome shotgun (WGS) entry which is preliminary data.</text>
</comment>
<sequence length="278" mass="31048">MTSLYILSLIAAATSVVAIAGSPNVYAHKTRDPCHKSTSEDNTCCSLYPTRLLQTQVWDTRPVAGPLDSWTIHGLWPSHGDGSLPFNCDTNRTYTNITQILYHAGAENTIDEMNKFWVAAEGTNDGLWEEQWAGHGTCFSTLNPECFINYDVAEEAVLYFQKAVSLFKRLPTYEWLRDADIVPSYSITYNLTEIQGALEKQHGSRVSLRCAGKRLQEIGYHFNVTGTLQTGDFTTAGAIGEWDDCPDQVLYEPKGETKKATFSFETFHPHTATDVEDL</sequence>
<keyword evidence="6" id="KW-1185">Reference proteome</keyword>
<proteinExistence type="inferred from homology"/>
<dbReference type="PROSITE" id="PS00530">
    <property type="entry name" value="RNASE_T2_1"/>
    <property type="match status" value="1"/>
</dbReference>
<dbReference type="InterPro" id="IPR001568">
    <property type="entry name" value="RNase_T2-like"/>
</dbReference>
<feature type="chain" id="PRO_5040812905" evidence="4">
    <location>
        <begin position="28"/>
        <end position="278"/>
    </location>
</feature>
<dbReference type="GO" id="GO:0033897">
    <property type="term" value="F:ribonuclease T2 activity"/>
    <property type="evidence" value="ECO:0007669"/>
    <property type="project" value="UniProtKB-EC"/>
</dbReference>
<dbReference type="EMBL" id="JAOQAZ010000013">
    <property type="protein sequence ID" value="KAJ4260460.1"/>
    <property type="molecule type" value="Genomic_DNA"/>
</dbReference>
<name>A0A9W8RZB8_9HYPO</name>
<dbReference type="CDD" id="cd01061">
    <property type="entry name" value="RNase_T2_euk"/>
    <property type="match status" value="1"/>
</dbReference>
<protein>
    <submittedName>
        <fullName evidence="5">Ribonuclease T2 (RNase T2)</fullName>
        <ecNumber evidence="5">4.6.1.19</ecNumber>
    </submittedName>
</protein>
<keyword evidence="2" id="KW-1015">Disulfide bond</keyword>
<accession>A0A9W8RZB8</accession>
<reference evidence="5" key="1">
    <citation type="submission" date="2022-09" db="EMBL/GenBank/DDBJ databases">
        <title>Fusarium specimens isolated from Avocado Roots.</title>
        <authorList>
            <person name="Stajich J."/>
            <person name="Roper C."/>
            <person name="Heimlech-Rivalta G."/>
        </authorList>
    </citation>
    <scope>NUCLEOTIDE SEQUENCE</scope>
    <source>
        <strain evidence="5">CF00136</strain>
    </source>
</reference>
<dbReference type="GO" id="GO:0003723">
    <property type="term" value="F:RNA binding"/>
    <property type="evidence" value="ECO:0007669"/>
    <property type="project" value="InterPro"/>
</dbReference>
<dbReference type="PANTHER" id="PTHR11240">
    <property type="entry name" value="RIBONUCLEASE T2"/>
    <property type="match status" value="1"/>
</dbReference>
<dbReference type="InterPro" id="IPR018188">
    <property type="entry name" value="RNase_T2_His_AS_1"/>
</dbReference>
<gene>
    <name evidence="5" type="primary">RBT7_1</name>
    <name evidence="5" type="ORF">NW762_007200</name>
</gene>
<dbReference type="Pfam" id="PF00445">
    <property type="entry name" value="Ribonuclease_T2"/>
    <property type="match status" value="1"/>
</dbReference>
<dbReference type="InterPro" id="IPR036430">
    <property type="entry name" value="RNase_T2-like_sf"/>
</dbReference>
<dbReference type="EC" id="4.6.1.19" evidence="5"/>
<dbReference type="OrthoDB" id="435754at2759"/>
<dbReference type="GO" id="GO:0005576">
    <property type="term" value="C:extracellular region"/>
    <property type="evidence" value="ECO:0007669"/>
    <property type="project" value="TreeGrafter"/>
</dbReference>
<evidence type="ECO:0000313" key="6">
    <source>
        <dbReference type="Proteomes" id="UP001152049"/>
    </source>
</evidence>
<dbReference type="AlphaFoldDB" id="A0A9W8RZB8"/>